<dbReference type="EMBL" id="JADIMZ010000108">
    <property type="protein sequence ID" value="MBO8433082.1"/>
    <property type="molecule type" value="Genomic_DNA"/>
</dbReference>
<proteinExistence type="predicted"/>
<dbReference type="InterPro" id="IPR000998">
    <property type="entry name" value="MAM_dom"/>
</dbReference>
<feature type="domain" description="MAM" evidence="2">
    <location>
        <begin position="665"/>
        <end position="830"/>
    </location>
</feature>
<dbReference type="AlphaFoldDB" id="A0A9D9DS00"/>
<evidence type="ECO:0000259" key="3">
    <source>
        <dbReference type="PROSITE" id="PS50853"/>
    </source>
</evidence>
<dbReference type="InterPro" id="IPR036116">
    <property type="entry name" value="FN3_sf"/>
</dbReference>
<dbReference type="GO" id="GO:0016020">
    <property type="term" value="C:membrane"/>
    <property type="evidence" value="ECO:0007669"/>
    <property type="project" value="InterPro"/>
</dbReference>
<dbReference type="Gene3D" id="2.40.128.720">
    <property type="match status" value="1"/>
</dbReference>
<dbReference type="InterPro" id="IPR013783">
    <property type="entry name" value="Ig-like_fold"/>
</dbReference>
<reference evidence="4" key="2">
    <citation type="journal article" date="2021" name="PeerJ">
        <title>Extensive microbial diversity within the chicken gut microbiome revealed by metagenomics and culture.</title>
        <authorList>
            <person name="Gilroy R."/>
            <person name="Ravi A."/>
            <person name="Getino M."/>
            <person name="Pursley I."/>
            <person name="Horton D.L."/>
            <person name="Alikhan N.F."/>
            <person name="Baker D."/>
            <person name="Gharbi K."/>
            <person name="Hall N."/>
            <person name="Watson M."/>
            <person name="Adriaenssens E.M."/>
            <person name="Foster-Nyarko E."/>
            <person name="Jarju S."/>
            <person name="Secka A."/>
            <person name="Antonio M."/>
            <person name="Oren A."/>
            <person name="Chaudhuri R.R."/>
            <person name="La Ragione R."/>
            <person name="Hildebrand F."/>
            <person name="Pallen M.J."/>
        </authorList>
    </citation>
    <scope>NUCLEOTIDE SEQUENCE</scope>
    <source>
        <strain evidence="4">2889</strain>
    </source>
</reference>
<keyword evidence="1" id="KW-0732">Signal</keyword>
<reference evidence="4" key="1">
    <citation type="submission" date="2020-10" db="EMBL/GenBank/DDBJ databases">
        <authorList>
            <person name="Gilroy R."/>
        </authorList>
    </citation>
    <scope>NUCLEOTIDE SEQUENCE</scope>
    <source>
        <strain evidence="4">2889</strain>
    </source>
</reference>
<name>A0A9D9DS00_9BACT</name>
<dbReference type="InterPro" id="IPR026444">
    <property type="entry name" value="Secre_tail"/>
</dbReference>
<dbReference type="SMART" id="SM00060">
    <property type="entry name" value="FN3"/>
    <property type="match status" value="3"/>
</dbReference>
<sequence>MKKATTLLILLGAATALFAQSEAPEENRLLDFTMEYSGSNIVGMTSYVYDTNNLVKEKVHQLTSSADPEAFVKDTKEIFGYDSLQRQILHETYIWSDAVFDYIGNPSVDAKTQTTYGADGRISQIEYYEWIESSSTWEINTKGTYTYSQDSGTETRYKKINGIWQNDPYERYDLVYNQQGLVIEKTVYSYFFDFMSYEYTWTPLDMTRYAYDEHGSVTLEEAYNIEVISDEEDPWGDEDPWGGWWDKSSASKDGDSISLSLLYRYKHEYTYDEYGNVLTKTDSTWQDYLQGYEFSNHIRYEHHYINASDYLELPYFISFASEADLEDIAIADGNEDGSTWAIEDGMLQCRTTIGSQKEDILYLPALHLTNAYEIRLSLHAGVADTAYPASVRVALCHNNDSSTVAAYLSDTLKINEAGLNNHIIDFIPEREGIYRIALCFSNERANTILNADNIKVENYRSSATPMAPYNLTAIPARDGSLQVQLGWFAPIYTLDGQYIRAIDSMEVYRAGTEKPIYTTETMNSSLETRFVDQDASEGLNTYRIYAYVDGLRSDAAEISVIAGFAAASAPRNFKAQENEDHSVLLSWNTPESAEGNITYSIIRNNAEVIANGIKDTTFTDIMDIPEGQAYVFYSIYPFNESGQGSGAVSELLFVGTSSPVPFKESFANGQSSHLWMNEIVSGLDAAWGIGSNATSPQAEPQDEDGGLASFLVRETANVGDAVRFSSEKIDISTLKKPVLAFYLYHIDTEPTEAAIIVEASRNDGLFQNLSDTIRIGGASTEGWQKHSIELTPFAGEKNLRISFLGFSDLENCIHLDNITIDEETSAIAPANLHASVIEDSVTLSWDAEEDHTYHVIVNNITTEEEVFNQSGIAYSAAEMILCLGNLDDGEYEWSVEANFEGCASNKVDGPAFKISTTSNQSGNMAAVRAYPNPNQGYFWIELSSKSHVEIFSLHGQCLQTIENADGTIPVSIQTPGMYIVRINAGNQVSTTRIIVQ</sequence>
<evidence type="ECO:0000313" key="5">
    <source>
        <dbReference type="Proteomes" id="UP000823612"/>
    </source>
</evidence>
<dbReference type="CDD" id="cd00063">
    <property type="entry name" value="FN3"/>
    <property type="match status" value="1"/>
</dbReference>
<protein>
    <submittedName>
        <fullName evidence="4">T9SS type A sorting domain-containing protein</fullName>
    </submittedName>
</protein>
<dbReference type="PROSITE" id="PS50060">
    <property type="entry name" value="MAM_2"/>
    <property type="match status" value="1"/>
</dbReference>
<dbReference type="Gene3D" id="2.60.120.200">
    <property type="match status" value="1"/>
</dbReference>
<dbReference type="Gene3D" id="2.60.40.10">
    <property type="entry name" value="Immunoglobulins"/>
    <property type="match status" value="1"/>
</dbReference>
<dbReference type="PROSITE" id="PS50853">
    <property type="entry name" value="FN3"/>
    <property type="match status" value="1"/>
</dbReference>
<accession>A0A9D9DS00</accession>
<feature type="chain" id="PRO_5039645485" evidence="1">
    <location>
        <begin position="20"/>
        <end position="996"/>
    </location>
</feature>
<evidence type="ECO:0000313" key="4">
    <source>
        <dbReference type="EMBL" id="MBO8433082.1"/>
    </source>
</evidence>
<dbReference type="NCBIfam" id="TIGR04183">
    <property type="entry name" value="Por_Secre_tail"/>
    <property type="match status" value="1"/>
</dbReference>
<evidence type="ECO:0000259" key="2">
    <source>
        <dbReference type="PROSITE" id="PS50060"/>
    </source>
</evidence>
<dbReference type="SUPFAM" id="SSF49265">
    <property type="entry name" value="Fibronectin type III"/>
    <property type="match status" value="1"/>
</dbReference>
<dbReference type="Pfam" id="PF18962">
    <property type="entry name" value="Por_Secre_tail"/>
    <property type="match status" value="1"/>
</dbReference>
<dbReference type="InterPro" id="IPR003961">
    <property type="entry name" value="FN3_dom"/>
</dbReference>
<feature type="signal peptide" evidence="1">
    <location>
        <begin position="1"/>
        <end position="19"/>
    </location>
</feature>
<comment type="caution">
    <text evidence="4">The sequence shown here is derived from an EMBL/GenBank/DDBJ whole genome shotgun (WGS) entry which is preliminary data.</text>
</comment>
<evidence type="ECO:0000256" key="1">
    <source>
        <dbReference type="SAM" id="SignalP"/>
    </source>
</evidence>
<organism evidence="4 5">
    <name type="scientific">Candidatus Pullibacteroides excrementavium</name>
    <dbReference type="NCBI Taxonomy" id="2840905"/>
    <lineage>
        <taxon>Bacteria</taxon>
        <taxon>Pseudomonadati</taxon>
        <taxon>Bacteroidota</taxon>
        <taxon>Bacteroidia</taxon>
        <taxon>Bacteroidales</taxon>
        <taxon>Candidatus Pullibacteroides</taxon>
    </lineage>
</organism>
<feature type="domain" description="Fibronectin type-III" evidence="3">
    <location>
        <begin position="569"/>
        <end position="659"/>
    </location>
</feature>
<gene>
    <name evidence="4" type="ORF">IAB08_07305</name>
</gene>
<dbReference type="Proteomes" id="UP000823612">
    <property type="component" value="Unassembled WGS sequence"/>
</dbReference>